<evidence type="ECO:0000256" key="13">
    <source>
        <dbReference type="ARBA" id="ARBA00023136"/>
    </source>
</evidence>
<dbReference type="GO" id="GO:0010276">
    <property type="term" value="F:phytol kinase activity"/>
    <property type="evidence" value="ECO:0007669"/>
    <property type="project" value="UniProtKB-EC"/>
</dbReference>
<evidence type="ECO:0000256" key="2">
    <source>
        <dbReference type="ARBA" id="ARBA00010794"/>
    </source>
</evidence>
<protein>
    <recommendedName>
        <fullName evidence="15">phytol kinase</fullName>
        <ecNumber evidence="15">2.7.1.182</ecNumber>
    </recommendedName>
</protein>
<organism evidence="19 20">
    <name type="scientific">Chlorella sorokiniana</name>
    <name type="common">Freshwater green alga</name>
    <dbReference type="NCBI Taxonomy" id="3076"/>
    <lineage>
        <taxon>Eukaryota</taxon>
        <taxon>Viridiplantae</taxon>
        <taxon>Chlorophyta</taxon>
        <taxon>core chlorophytes</taxon>
        <taxon>Trebouxiophyceae</taxon>
        <taxon>Chlorellales</taxon>
        <taxon>Chlorellaceae</taxon>
        <taxon>Chlorella clade</taxon>
        <taxon>Chlorella</taxon>
    </lineage>
</organism>
<evidence type="ECO:0000256" key="16">
    <source>
        <dbReference type="ARBA" id="ARBA00048889"/>
    </source>
</evidence>
<gene>
    <name evidence="19" type="ORF">C2E21_5154</name>
</gene>
<evidence type="ECO:0000313" key="20">
    <source>
        <dbReference type="Proteomes" id="UP000239899"/>
    </source>
</evidence>
<evidence type="ECO:0000313" key="19">
    <source>
        <dbReference type="EMBL" id="PRW56127.1"/>
    </source>
</evidence>
<dbReference type="GO" id="GO:0008270">
    <property type="term" value="F:zinc ion binding"/>
    <property type="evidence" value="ECO:0007669"/>
    <property type="project" value="UniProtKB-KW"/>
</dbReference>
<comment type="similarity">
    <text evidence="2">Belongs to the polyprenol kinase family.</text>
</comment>
<evidence type="ECO:0000256" key="3">
    <source>
        <dbReference type="ARBA" id="ARBA00022528"/>
    </source>
</evidence>
<evidence type="ECO:0000256" key="8">
    <source>
        <dbReference type="ARBA" id="ARBA00022771"/>
    </source>
</evidence>
<evidence type="ECO:0000256" key="1">
    <source>
        <dbReference type="ARBA" id="ARBA00004508"/>
    </source>
</evidence>
<dbReference type="AlphaFoldDB" id="A0A2P6TQ15"/>
<dbReference type="Proteomes" id="UP000239899">
    <property type="component" value="Unassembled WGS sequence"/>
</dbReference>
<dbReference type="InterPro" id="IPR039606">
    <property type="entry name" value="Phytol/farnesol_kinase"/>
</dbReference>
<evidence type="ECO:0000256" key="14">
    <source>
        <dbReference type="ARBA" id="ARBA00024015"/>
    </source>
</evidence>
<evidence type="ECO:0000256" key="4">
    <source>
        <dbReference type="ARBA" id="ARBA00022640"/>
    </source>
</evidence>
<evidence type="ECO:0000256" key="15">
    <source>
        <dbReference type="ARBA" id="ARBA00039024"/>
    </source>
</evidence>
<evidence type="ECO:0000256" key="12">
    <source>
        <dbReference type="ARBA" id="ARBA00022989"/>
    </source>
</evidence>
<dbReference type="InterPro" id="IPR002893">
    <property type="entry name" value="Znf_MYND"/>
</dbReference>
<comment type="pathway">
    <text evidence="14">Cofactor biosynthesis; tocopherol biosynthesis.</text>
</comment>
<dbReference type="PANTHER" id="PTHR32523:SF8">
    <property type="entry name" value="DOLICHOL KINASE"/>
    <property type="match status" value="1"/>
</dbReference>
<keyword evidence="9" id="KW-0418">Kinase</keyword>
<dbReference type="PANTHER" id="PTHR32523">
    <property type="entry name" value="PHYTOL KINASE 1, CHLOROPLASTIC"/>
    <property type="match status" value="1"/>
</dbReference>
<keyword evidence="5" id="KW-0808">Transferase</keyword>
<dbReference type="EC" id="2.7.1.182" evidence="15"/>
<evidence type="ECO:0000256" key="9">
    <source>
        <dbReference type="ARBA" id="ARBA00022777"/>
    </source>
</evidence>
<keyword evidence="7" id="KW-0479">Metal-binding</keyword>
<evidence type="ECO:0000259" key="18">
    <source>
        <dbReference type="PROSITE" id="PS50865"/>
    </source>
</evidence>
<dbReference type="PROSITE" id="PS50865">
    <property type="entry name" value="ZF_MYND_2"/>
    <property type="match status" value="1"/>
</dbReference>
<keyword evidence="4" id="KW-0934">Plastid</keyword>
<dbReference type="OrthoDB" id="515331at2759"/>
<name>A0A2P6TQ15_CHLSO</name>
<keyword evidence="6" id="KW-0812">Transmembrane</keyword>
<dbReference type="Gene3D" id="6.10.140.2220">
    <property type="match status" value="1"/>
</dbReference>
<proteinExistence type="inferred from homology"/>
<reference evidence="19 20" key="1">
    <citation type="journal article" date="2018" name="Plant J.">
        <title>Genome sequences of Chlorella sorokiniana UTEX 1602 and Micractinium conductrix SAG 241.80: implications to maltose excretion by a green alga.</title>
        <authorList>
            <person name="Arriola M.B."/>
            <person name="Velmurugan N."/>
            <person name="Zhang Y."/>
            <person name="Plunkett M.H."/>
            <person name="Hondzo H."/>
            <person name="Barney B.M."/>
        </authorList>
    </citation>
    <scope>NUCLEOTIDE SEQUENCE [LARGE SCALE GENOMIC DNA]</scope>
    <source>
        <strain evidence="20">UTEX 1602</strain>
    </source>
</reference>
<keyword evidence="8 17" id="KW-0863">Zinc-finger</keyword>
<comment type="subcellular location">
    <subcellularLocation>
        <location evidence="1">Plastid</location>
        <location evidence="1">Chloroplast membrane</location>
        <topology evidence="1">Multi-pass membrane protein</topology>
    </subcellularLocation>
</comment>
<feature type="domain" description="MYND-type" evidence="18">
    <location>
        <begin position="204"/>
        <end position="250"/>
    </location>
</feature>
<evidence type="ECO:0000256" key="6">
    <source>
        <dbReference type="ARBA" id="ARBA00022692"/>
    </source>
</evidence>
<evidence type="ECO:0000256" key="7">
    <source>
        <dbReference type="ARBA" id="ARBA00022723"/>
    </source>
</evidence>
<accession>A0A2P6TQ15</accession>
<evidence type="ECO:0000256" key="5">
    <source>
        <dbReference type="ARBA" id="ARBA00022679"/>
    </source>
</evidence>
<dbReference type="SUPFAM" id="SSF144232">
    <property type="entry name" value="HIT/MYND zinc finger-like"/>
    <property type="match status" value="1"/>
</dbReference>
<evidence type="ECO:0000256" key="10">
    <source>
        <dbReference type="ARBA" id="ARBA00022833"/>
    </source>
</evidence>
<keyword evidence="3" id="KW-0150">Chloroplast</keyword>
<keyword evidence="20" id="KW-1185">Reference proteome</keyword>
<dbReference type="GO" id="GO:0009507">
    <property type="term" value="C:chloroplast"/>
    <property type="evidence" value="ECO:0007669"/>
    <property type="project" value="UniProtKB-SubCell"/>
</dbReference>
<keyword evidence="10" id="KW-0862">Zinc</keyword>
<comment type="catalytic activity">
    <reaction evidence="16">
        <text>phytol + CTP = phytyl phosphate + CDP + H(+)</text>
        <dbReference type="Rhea" id="RHEA:38055"/>
        <dbReference type="ChEBI" id="CHEBI:15378"/>
        <dbReference type="ChEBI" id="CHEBI:17327"/>
        <dbReference type="ChEBI" id="CHEBI:37563"/>
        <dbReference type="ChEBI" id="CHEBI:58069"/>
        <dbReference type="ChEBI" id="CHEBI:75483"/>
        <dbReference type="EC" id="2.7.1.182"/>
    </reaction>
</comment>
<evidence type="ECO:0000256" key="17">
    <source>
        <dbReference type="PROSITE-ProRule" id="PRU00134"/>
    </source>
</evidence>
<keyword evidence="11" id="KW-0809">Transit peptide</keyword>
<keyword evidence="13" id="KW-0472">Membrane</keyword>
<evidence type="ECO:0000256" key="11">
    <source>
        <dbReference type="ARBA" id="ARBA00022946"/>
    </source>
</evidence>
<dbReference type="EMBL" id="LHPG02000009">
    <property type="protein sequence ID" value="PRW56127.1"/>
    <property type="molecule type" value="Genomic_DNA"/>
</dbReference>
<comment type="caution">
    <text evidence="19">The sequence shown here is derived from an EMBL/GenBank/DDBJ whole genome shotgun (WGS) entry which is preliminary data.</text>
</comment>
<dbReference type="GO" id="GO:0016020">
    <property type="term" value="C:membrane"/>
    <property type="evidence" value="ECO:0007669"/>
    <property type="project" value="UniProtKB-SubCell"/>
</dbReference>
<keyword evidence="12" id="KW-1133">Transmembrane helix</keyword>
<dbReference type="Pfam" id="PF01753">
    <property type="entry name" value="zf-MYND"/>
    <property type="match status" value="1"/>
</dbReference>
<sequence>MASPGLAARLDMVLQQLAAGAGTGQAVVEVLHQAAAVQEATEAWETSTARQEEVEELRSVVEGACNGKPHMAAVLLSGEYLDAFLQEFGQGAPLLSRVLAALSTLTGAAKRALDAADSGCEGGDVQPASTAAAILPMRRALAEVEADMARRNFAPNRLQPDVLPAARRLAAALLDWWRRPAAQQEQQLEAAQAAAARSCAYLRCANLGGGGRPAAGQGEGSQRCSACRAVWYCGTACSHADWRAGHRRVCKALGAARAAEKAARRQAAAEAAAAVEEGARQQQ</sequence>